<dbReference type="GO" id="GO:0005576">
    <property type="term" value="C:extracellular region"/>
    <property type="evidence" value="ECO:0007669"/>
    <property type="project" value="UniProtKB-SubCell"/>
</dbReference>
<dbReference type="AlphaFoldDB" id="A0A2J7PBW1"/>
<evidence type="ECO:0000313" key="3">
    <source>
        <dbReference type="EMBL" id="PNF13824.1"/>
    </source>
</evidence>
<dbReference type="InterPro" id="IPR014044">
    <property type="entry name" value="CAP_dom"/>
</dbReference>
<dbReference type="SMART" id="SM00198">
    <property type="entry name" value="SCP"/>
    <property type="match status" value="1"/>
</dbReference>
<reference evidence="3 4" key="1">
    <citation type="submission" date="2017-12" db="EMBL/GenBank/DDBJ databases">
        <title>Hemimetabolous genomes reveal molecular basis of termite eusociality.</title>
        <authorList>
            <person name="Harrison M.C."/>
            <person name="Jongepier E."/>
            <person name="Robertson H.M."/>
            <person name="Arning N."/>
            <person name="Bitard-Feildel T."/>
            <person name="Chao H."/>
            <person name="Childers C.P."/>
            <person name="Dinh H."/>
            <person name="Doddapaneni H."/>
            <person name="Dugan S."/>
            <person name="Gowin J."/>
            <person name="Greiner C."/>
            <person name="Han Y."/>
            <person name="Hu H."/>
            <person name="Hughes D.S.T."/>
            <person name="Huylmans A.-K."/>
            <person name="Kemena C."/>
            <person name="Kremer L.P.M."/>
            <person name="Lee S.L."/>
            <person name="Lopez-Ezquerra A."/>
            <person name="Mallet L."/>
            <person name="Monroy-Kuhn J.M."/>
            <person name="Moser A."/>
            <person name="Murali S.C."/>
            <person name="Muzny D.M."/>
            <person name="Otani S."/>
            <person name="Piulachs M.-D."/>
            <person name="Poelchau M."/>
            <person name="Qu J."/>
            <person name="Schaub F."/>
            <person name="Wada-Katsumata A."/>
            <person name="Worley K.C."/>
            <person name="Xie Q."/>
            <person name="Ylla G."/>
            <person name="Poulsen M."/>
            <person name="Gibbs R.A."/>
            <person name="Schal C."/>
            <person name="Richards S."/>
            <person name="Belles X."/>
            <person name="Korb J."/>
            <person name="Bornberg-Bauer E."/>
        </authorList>
    </citation>
    <scope>NUCLEOTIDE SEQUENCE [LARGE SCALE GENOMIC DNA]</scope>
    <source>
        <tissue evidence="3">Whole body</tissue>
    </source>
</reference>
<dbReference type="InterPro" id="IPR018244">
    <property type="entry name" value="Allrgn_V5/Tpx1_CS"/>
</dbReference>
<protein>
    <recommendedName>
        <fullName evidence="2">SCP domain-containing protein</fullName>
    </recommendedName>
</protein>
<proteinExistence type="predicted"/>
<dbReference type="InterPro" id="IPR035940">
    <property type="entry name" value="CAP_sf"/>
</dbReference>
<evidence type="ECO:0000259" key="2">
    <source>
        <dbReference type="SMART" id="SM00198"/>
    </source>
</evidence>
<name>A0A2J7PBW1_9NEOP</name>
<dbReference type="PROSITE" id="PS01010">
    <property type="entry name" value="CRISP_2"/>
    <property type="match status" value="1"/>
</dbReference>
<gene>
    <name evidence="3" type="ORF">B7P43_G12435</name>
</gene>
<dbReference type="InParanoid" id="A0A2J7PBW1"/>
<dbReference type="Pfam" id="PF00188">
    <property type="entry name" value="CAP"/>
    <property type="match status" value="1"/>
</dbReference>
<dbReference type="OrthoDB" id="414826at2759"/>
<sequence>TDADKQTIVDAHNNLRRKLAKGQETRGNPGPQPPAANMKKMTWDDELAEVAQRWANQCTFQHDTCRSVSRFYVGQNLYITYSMGAAKNGNEDWNSAVQAWYDEVKDFSKDSVSPFKFSSGTGHYSQAVWADTDKVGCGFTAFTDSDGWYSKLYACNYGPGGNIVGGSSSVYTIGEACSKCSGSCDDGLCV</sequence>
<dbReference type="InterPro" id="IPR001283">
    <property type="entry name" value="CRISP-related"/>
</dbReference>
<dbReference type="SUPFAM" id="SSF55797">
    <property type="entry name" value="PR-1-like"/>
    <property type="match status" value="1"/>
</dbReference>
<keyword evidence="4" id="KW-1185">Reference proteome</keyword>
<dbReference type="CDD" id="cd05380">
    <property type="entry name" value="CAP_euk"/>
    <property type="match status" value="1"/>
</dbReference>
<dbReference type="PRINTS" id="PR00838">
    <property type="entry name" value="V5ALLERGEN"/>
</dbReference>
<evidence type="ECO:0000256" key="1">
    <source>
        <dbReference type="SAM" id="MobiDB-lite"/>
    </source>
</evidence>
<accession>A0A2J7PBW1</accession>
<evidence type="ECO:0000313" key="4">
    <source>
        <dbReference type="Proteomes" id="UP000235965"/>
    </source>
</evidence>
<organism evidence="3 4">
    <name type="scientific">Cryptotermes secundus</name>
    <dbReference type="NCBI Taxonomy" id="105785"/>
    <lineage>
        <taxon>Eukaryota</taxon>
        <taxon>Metazoa</taxon>
        <taxon>Ecdysozoa</taxon>
        <taxon>Arthropoda</taxon>
        <taxon>Hexapoda</taxon>
        <taxon>Insecta</taxon>
        <taxon>Pterygota</taxon>
        <taxon>Neoptera</taxon>
        <taxon>Polyneoptera</taxon>
        <taxon>Dictyoptera</taxon>
        <taxon>Blattodea</taxon>
        <taxon>Blattoidea</taxon>
        <taxon>Termitoidae</taxon>
        <taxon>Kalotermitidae</taxon>
        <taxon>Cryptotermitinae</taxon>
        <taxon>Cryptotermes</taxon>
    </lineage>
</organism>
<feature type="domain" description="SCP" evidence="2">
    <location>
        <begin position="3"/>
        <end position="165"/>
    </location>
</feature>
<dbReference type="PANTHER" id="PTHR10334">
    <property type="entry name" value="CYSTEINE-RICH SECRETORY PROTEIN-RELATED"/>
    <property type="match status" value="1"/>
</dbReference>
<dbReference type="Proteomes" id="UP000235965">
    <property type="component" value="Unassembled WGS sequence"/>
</dbReference>
<dbReference type="PRINTS" id="PR00837">
    <property type="entry name" value="V5TPXLIKE"/>
</dbReference>
<dbReference type="Gene3D" id="3.40.33.10">
    <property type="entry name" value="CAP"/>
    <property type="match status" value="1"/>
</dbReference>
<dbReference type="InterPro" id="IPR002413">
    <property type="entry name" value="V5_allergen-like"/>
</dbReference>
<feature type="non-terminal residue" evidence="3">
    <location>
        <position position="1"/>
    </location>
</feature>
<dbReference type="STRING" id="105785.A0A2J7PBW1"/>
<dbReference type="EMBL" id="NEVH01027075">
    <property type="protein sequence ID" value="PNF13824.1"/>
    <property type="molecule type" value="Genomic_DNA"/>
</dbReference>
<dbReference type="FunCoup" id="A0A2J7PBW1">
    <property type="interactions" value="104"/>
</dbReference>
<comment type="caution">
    <text evidence="3">The sequence shown here is derived from an EMBL/GenBank/DDBJ whole genome shotgun (WGS) entry which is preliminary data.</text>
</comment>
<feature type="region of interest" description="Disordered" evidence="1">
    <location>
        <begin position="19"/>
        <end position="38"/>
    </location>
</feature>